<proteinExistence type="predicted"/>
<dbReference type="RefSeq" id="WP_344806755.1">
    <property type="nucleotide sequence ID" value="NZ_BAABAB010000023.1"/>
</dbReference>
<comment type="caution">
    <text evidence="1">The sequence shown here is derived from an EMBL/GenBank/DDBJ whole genome shotgun (WGS) entry which is preliminary data.</text>
</comment>
<organism evidence="1 2">
    <name type="scientific">Microlunatus ginsengisoli</name>
    <dbReference type="NCBI Taxonomy" id="363863"/>
    <lineage>
        <taxon>Bacteria</taxon>
        <taxon>Bacillati</taxon>
        <taxon>Actinomycetota</taxon>
        <taxon>Actinomycetes</taxon>
        <taxon>Propionibacteriales</taxon>
        <taxon>Propionibacteriaceae</taxon>
        <taxon>Microlunatus</taxon>
    </lineage>
</organism>
<dbReference type="Proteomes" id="UP001501490">
    <property type="component" value="Unassembled WGS sequence"/>
</dbReference>
<gene>
    <name evidence="1" type="ORF">GCM10022236_34090</name>
</gene>
<reference evidence="2" key="1">
    <citation type="journal article" date="2019" name="Int. J. Syst. Evol. Microbiol.">
        <title>The Global Catalogue of Microorganisms (GCM) 10K type strain sequencing project: providing services to taxonomists for standard genome sequencing and annotation.</title>
        <authorList>
            <consortium name="The Broad Institute Genomics Platform"/>
            <consortium name="The Broad Institute Genome Sequencing Center for Infectious Disease"/>
            <person name="Wu L."/>
            <person name="Ma J."/>
        </authorList>
    </citation>
    <scope>NUCLEOTIDE SEQUENCE [LARGE SCALE GENOMIC DNA]</scope>
    <source>
        <strain evidence="2">JCM 16929</strain>
    </source>
</reference>
<sequence>MTVRFDAGLVERVCRAATRSGGGVVEVVTDRLDGSVWVRLSSWRQRGEARRALTAFGLSSRDGSGDVTLQVTGWDGRLLRRRLGSLLALVDDLGGEWETTVELAEYCYDRRAVHGLEPDPADVLADVEAILRRAVPLPHPVPAVTDVDVLLELIDAAEDTYERRLAEHLDHAERAITRPRSAID</sequence>
<name>A0ABP7ACC8_9ACTN</name>
<dbReference type="EMBL" id="BAABAB010000023">
    <property type="protein sequence ID" value="GAA3628929.1"/>
    <property type="molecule type" value="Genomic_DNA"/>
</dbReference>
<keyword evidence="2" id="KW-1185">Reference proteome</keyword>
<evidence type="ECO:0000313" key="1">
    <source>
        <dbReference type="EMBL" id="GAA3628929.1"/>
    </source>
</evidence>
<protein>
    <submittedName>
        <fullName evidence="1">Uncharacterized protein</fullName>
    </submittedName>
</protein>
<accession>A0ABP7ACC8</accession>
<evidence type="ECO:0000313" key="2">
    <source>
        <dbReference type="Proteomes" id="UP001501490"/>
    </source>
</evidence>